<accession>A0A917MCF9</accession>
<proteinExistence type="predicted"/>
<dbReference type="AlphaFoldDB" id="A0A917MCF9"/>
<dbReference type="RefSeq" id="WP_188597874.1">
    <property type="nucleotide sequence ID" value="NZ_BMJW01000001.1"/>
</dbReference>
<sequence>MKKVIAVVLVLTLSVTTVFANNEQPNLTGKEQLRSEIVKLLGQHQLKISESFVKAEISFLINRQGELVILSVDSENQTVVGFIKKQLNYKKLSIKELSIMKTFKMPLKIVKN</sequence>
<evidence type="ECO:0000313" key="3">
    <source>
        <dbReference type="Proteomes" id="UP000633278"/>
    </source>
</evidence>
<evidence type="ECO:0000313" key="2">
    <source>
        <dbReference type="EMBL" id="GGG92610.1"/>
    </source>
</evidence>
<reference evidence="2" key="2">
    <citation type="submission" date="2020-09" db="EMBL/GenBank/DDBJ databases">
        <authorList>
            <person name="Sun Q."/>
            <person name="Zhou Y."/>
        </authorList>
    </citation>
    <scope>NUCLEOTIDE SEQUENCE</scope>
    <source>
        <strain evidence="2">CGMCC 1.15763</strain>
    </source>
</reference>
<feature type="signal peptide" evidence="1">
    <location>
        <begin position="1"/>
        <end position="20"/>
    </location>
</feature>
<name>A0A917MCF9_9FLAO</name>
<keyword evidence="1" id="KW-0732">Signal</keyword>
<keyword evidence="3" id="KW-1185">Reference proteome</keyword>
<dbReference type="EMBL" id="BMJW01000001">
    <property type="protein sequence ID" value="GGG92610.1"/>
    <property type="molecule type" value="Genomic_DNA"/>
</dbReference>
<reference evidence="2" key="1">
    <citation type="journal article" date="2014" name="Int. J. Syst. Evol. Microbiol.">
        <title>Complete genome sequence of Corynebacterium casei LMG S-19264T (=DSM 44701T), isolated from a smear-ripened cheese.</title>
        <authorList>
            <consortium name="US DOE Joint Genome Institute (JGI-PGF)"/>
            <person name="Walter F."/>
            <person name="Albersmeier A."/>
            <person name="Kalinowski J."/>
            <person name="Ruckert C."/>
        </authorList>
    </citation>
    <scope>NUCLEOTIDE SEQUENCE</scope>
    <source>
        <strain evidence="2">CGMCC 1.15763</strain>
    </source>
</reference>
<comment type="caution">
    <text evidence="2">The sequence shown here is derived from an EMBL/GenBank/DDBJ whole genome shotgun (WGS) entry which is preliminary data.</text>
</comment>
<protein>
    <submittedName>
        <fullName evidence="2">Uncharacterized protein</fullName>
    </submittedName>
</protein>
<feature type="chain" id="PRO_5037517559" evidence="1">
    <location>
        <begin position="21"/>
        <end position="112"/>
    </location>
</feature>
<evidence type="ECO:0000256" key="1">
    <source>
        <dbReference type="SAM" id="SignalP"/>
    </source>
</evidence>
<dbReference type="Proteomes" id="UP000633278">
    <property type="component" value="Unassembled WGS sequence"/>
</dbReference>
<organism evidence="2 3">
    <name type="scientific">Polaribacter pacificus</name>
    <dbReference type="NCBI Taxonomy" id="1775173"/>
    <lineage>
        <taxon>Bacteria</taxon>
        <taxon>Pseudomonadati</taxon>
        <taxon>Bacteroidota</taxon>
        <taxon>Flavobacteriia</taxon>
        <taxon>Flavobacteriales</taxon>
        <taxon>Flavobacteriaceae</taxon>
    </lineage>
</organism>
<gene>
    <name evidence="2" type="ORF">GCM10011416_06920</name>
</gene>